<organism evidence="3 4">
    <name type="scientific">Macrolepiota fuliginosa MF-IS2</name>
    <dbReference type="NCBI Taxonomy" id="1400762"/>
    <lineage>
        <taxon>Eukaryota</taxon>
        <taxon>Fungi</taxon>
        <taxon>Dikarya</taxon>
        <taxon>Basidiomycota</taxon>
        <taxon>Agaricomycotina</taxon>
        <taxon>Agaricomycetes</taxon>
        <taxon>Agaricomycetidae</taxon>
        <taxon>Agaricales</taxon>
        <taxon>Agaricineae</taxon>
        <taxon>Agaricaceae</taxon>
        <taxon>Macrolepiota</taxon>
    </lineage>
</organism>
<sequence length="508" mass="58163">MTRLRPIRATQFHQQAGRVIVSYLCCLADRSSVPIGPTAHGALTNAHHFTIGHLTPIEHLEVFSNTYPEPVIKYLLERGKPAAIHDSSARAYPPLCHPDTRKTLRGRVVRWGMGDGDERMLWVLGSAAVGKSAVAQTVAEEFKRAGRLGASFFFSRPNHLDDPDWVIPTIVYQLATQNREYKRIITQCLVDDILILDKNRSTQFRELIIEPFRILMTQYPHTIREPLLIILDGLDECNDKEAQCEFIDLISTHSRQVPLRWMICSRPDWLLMTVLSNPDFMVTCRREELKICDDEAQRDVQRLLEVEFDTIRQKYRDRLPVDWPPEYQQRQIASIASGHLGFASFILRFIGDRECDDPDGQLKVCMMFLKGGHTIGPISPLRALDDLYCQVLSGVPVNILSTTMRILGLVVIDRHVIDRHGLDSADDQARFLGLDQVTFRRALQNLHSVVYVPSIEESNTTPLHIYHASFSDFLNDVRRSGEFHLNREAAKYDFALQCLHWIENDSKN</sequence>
<reference evidence="3" key="1">
    <citation type="submission" date="2020-11" db="EMBL/GenBank/DDBJ databases">
        <authorList>
            <consortium name="DOE Joint Genome Institute"/>
            <person name="Ahrendt S."/>
            <person name="Riley R."/>
            <person name="Andreopoulos W."/>
            <person name="Labutti K."/>
            <person name="Pangilinan J."/>
            <person name="Ruiz-Duenas F.J."/>
            <person name="Barrasa J.M."/>
            <person name="Sanchez-Garcia M."/>
            <person name="Camarero S."/>
            <person name="Miyauchi S."/>
            <person name="Serrano A."/>
            <person name="Linde D."/>
            <person name="Babiker R."/>
            <person name="Drula E."/>
            <person name="Ayuso-Fernandez I."/>
            <person name="Pacheco R."/>
            <person name="Padilla G."/>
            <person name="Ferreira P."/>
            <person name="Barriuso J."/>
            <person name="Kellner H."/>
            <person name="Castanera R."/>
            <person name="Alfaro M."/>
            <person name="Ramirez L."/>
            <person name="Pisabarro A.G."/>
            <person name="Kuo A."/>
            <person name="Tritt A."/>
            <person name="Lipzen A."/>
            <person name="He G."/>
            <person name="Yan M."/>
            <person name="Ng V."/>
            <person name="Cullen D."/>
            <person name="Martin F."/>
            <person name="Rosso M.-N."/>
            <person name="Henrissat B."/>
            <person name="Hibbett D."/>
            <person name="Martinez A.T."/>
            <person name="Grigoriev I.V."/>
        </authorList>
    </citation>
    <scope>NUCLEOTIDE SEQUENCE</scope>
    <source>
        <strain evidence="3">MF-IS2</strain>
    </source>
</reference>
<dbReference type="AlphaFoldDB" id="A0A9P5X5F3"/>
<accession>A0A9P5X5F3</accession>
<proteinExistence type="predicted"/>
<gene>
    <name evidence="3" type="ORF">P691DRAFT_737760</name>
</gene>
<dbReference type="Proteomes" id="UP000807342">
    <property type="component" value="Unassembled WGS sequence"/>
</dbReference>
<evidence type="ECO:0000313" key="4">
    <source>
        <dbReference type="Proteomes" id="UP000807342"/>
    </source>
</evidence>
<evidence type="ECO:0000256" key="1">
    <source>
        <dbReference type="ARBA" id="ARBA00022737"/>
    </source>
</evidence>
<dbReference type="Gene3D" id="3.40.50.300">
    <property type="entry name" value="P-loop containing nucleotide triphosphate hydrolases"/>
    <property type="match status" value="1"/>
</dbReference>
<keyword evidence="4" id="KW-1185">Reference proteome</keyword>
<keyword evidence="1" id="KW-0677">Repeat</keyword>
<dbReference type="InterPro" id="IPR027417">
    <property type="entry name" value="P-loop_NTPase"/>
</dbReference>
<protein>
    <recommendedName>
        <fullName evidence="2">Nephrocystin 3-like N-terminal domain-containing protein</fullName>
    </recommendedName>
</protein>
<comment type="caution">
    <text evidence="3">The sequence shown here is derived from an EMBL/GenBank/DDBJ whole genome shotgun (WGS) entry which is preliminary data.</text>
</comment>
<name>A0A9P5X5F3_9AGAR</name>
<dbReference type="EMBL" id="MU151462">
    <property type="protein sequence ID" value="KAF9443540.1"/>
    <property type="molecule type" value="Genomic_DNA"/>
</dbReference>
<feature type="domain" description="Nephrocystin 3-like N-terminal" evidence="2">
    <location>
        <begin position="109"/>
        <end position="266"/>
    </location>
</feature>
<dbReference type="OrthoDB" id="163438at2759"/>
<dbReference type="SUPFAM" id="SSF52540">
    <property type="entry name" value="P-loop containing nucleoside triphosphate hydrolases"/>
    <property type="match status" value="1"/>
</dbReference>
<evidence type="ECO:0000259" key="2">
    <source>
        <dbReference type="Pfam" id="PF24883"/>
    </source>
</evidence>
<evidence type="ECO:0000313" key="3">
    <source>
        <dbReference type="EMBL" id="KAF9443540.1"/>
    </source>
</evidence>
<dbReference type="PANTHER" id="PTHR10039">
    <property type="entry name" value="AMELOGENIN"/>
    <property type="match status" value="1"/>
</dbReference>
<dbReference type="InterPro" id="IPR056884">
    <property type="entry name" value="NPHP3-like_N"/>
</dbReference>
<dbReference type="Pfam" id="PF24883">
    <property type="entry name" value="NPHP3_N"/>
    <property type="match status" value="1"/>
</dbReference>